<dbReference type="Proteomes" id="UP000822142">
    <property type="component" value="Unassembled WGS sequence"/>
</dbReference>
<protein>
    <submittedName>
        <fullName evidence="1">Uncharacterized protein</fullName>
    </submittedName>
</protein>
<reference evidence="1 2" key="1">
    <citation type="journal article" date="2020" name="Cell Host Microbe">
        <title>Functional and Genomic Variation between Human-Derived Isolates of Lachnospiraceae Reveals Inter- and Intra-Species Diversity.</title>
        <authorList>
            <person name="Sorbara M.T."/>
            <person name="Littmann E.R."/>
            <person name="Fontana E."/>
            <person name="Moody T.U."/>
            <person name="Kohout C.E."/>
            <person name="Gjonbalaj M."/>
            <person name="Eaton V."/>
            <person name="Seok R."/>
            <person name="Leiner I.M."/>
            <person name="Pamer E.G."/>
        </authorList>
    </citation>
    <scope>NUCLEOTIDE SEQUENCE [LARGE SCALE GENOMIC DNA]</scope>
    <source>
        <strain evidence="1 2">MSK.15.26</strain>
    </source>
</reference>
<proteinExistence type="predicted"/>
<keyword evidence="2" id="KW-1185">Reference proteome</keyword>
<accession>A0ABX2I8A4</accession>
<gene>
    <name evidence="1" type="ORF">G5A70_04835</name>
</gene>
<evidence type="ECO:0000313" key="2">
    <source>
        <dbReference type="Proteomes" id="UP000822142"/>
    </source>
</evidence>
<dbReference type="EMBL" id="JAAITA010000004">
    <property type="protein sequence ID" value="NSJ85506.1"/>
    <property type="molecule type" value="Genomic_DNA"/>
</dbReference>
<name>A0ABX2I8A4_BLAHA</name>
<evidence type="ECO:0000313" key="1">
    <source>
        <dbReference type="EMBL" id="NSJ85506.1"/>
    </source>
</evidence>
<organism evidence="1 2">
    <name type="scientific">Blautia hansenii</name>
    <name type="common">Ruminococcus hansenii</name>
    <dbReference type="NCBI Taxonomy" id="1322"/>
    <lineage>
        <taxon>Bacteria</taxon>
        <taxon>Bacillati</taxon>
        <taxon>Bacillota</taxon>
        <taxon>Clostridia</taxon>
        <taxon>Lachnospirales</taxon>
        <taxon>Lachnospiraceae</taxon>
        <taxon>Blautia</taxon>
    </lineage>
</organism>
<comment type="caution">
    <text evidence="1">The sequence shown here is derived from an EMBL/GenBank/DDBJ whole genome shotgun (WGS) entry which is preliminary data.</text>
</comment>
<sequence length="82" mass="9472">MGKAYADWKLSQTSVTEPDEVEEAYKKVIATLSPEQEEVITKYCDQIFNSGAETEEFFYRLGLKDGMKMKKIIKGIMRKLSR</sequence>